<feature type="non-terminal residue" evidence="1">
    <location>
        <position position="72"/>
    </location>
</feature>
<evidence type="ECO:0000313" key="1">
    <source>
        <dbReference type="EMBL" id="KAK3608741.1"/>
    </source>
</evidence>
<accession>A0AAE0TEF5</accession>
<dbReference type="EMBL" id="JAEAOA010001673">
    <property type="protein sequence ID" value="KAK3608741.1"/>
    <property type="molecule type" value="Genomic_DNA"/>
</dbReference>
<comment type="caution">
    <text evidence="1">The sequence shown here is derived from an EMBL/GenBank/DDBJ whole genome shotgun (WGS) entry which is preliminary data.</text>
</comment>
<organism evidence="1 2">
    <name type="scientific">Potamilus streckersoni</name>
    <dbReference type="NCBI Taxonomy" id="2493646"/>
    <lineage>
        <taxon>Eukaryota</taxon>
        <taxon>Metazoa</taxon>
        <taxon>Spiralia</taxon>
        <taxon>Lophotrochozoa</taxon>
        <taxon>Mollusca</taxon>
        <taxon>Bivalvia</taxon>
        <taxon>Autobranchia</taxon>
        <taxon>Heteroconchia</taxon>
        <taxon>Palaeoheterodonta</taxon>
        <taxon>Unionida</taxon>
        <taxon>Unionoidea</taxon>
        <taxon>Unionidae</taxon>
        <taxon>Ambleminae</taxon>
        <taxon>Lampsilini</taxon>
        <taxon>Potamilus</taxon>
    </lineage>
</organism>
<dbReference type="AlphaFoldDB" id="A0AAE0TEF5"/>
<name>A0AAE0TEF5_9BIVA</name>
<reference evidence="1" key="2">
    <citation type="journal article" date="2021" name="Genome Biol. Evol.">
        <title>Developing a high-quality reference genome for a parasitic bivalve with doubly uniparental inheritance (Bivalvia: Unionida).</title>
        <authorList>
            <person name="Smith C.H."/>
        </authorList>
    </citation>
    <scope>NUCLEOTIDE SEQUENCE</scope>
    <source>
        <strain evidence="1">CHS0354</strain>
        <tissue evidence="1">Mantle</tissue>
    </source>
</reference>
<sequence>GGYGYDDIRRRRTAKLILDPGELKFVVDDAVSKGVFSQQTVAKLSSEEDFGDIVEYVEDEMPQYLDKRSYML</sequence>
<protein>
    <submittedName>
        <fullName evidence="1">Uncharacterized protein</fullName>
    </submittedName>
</protein>
<evidence type="ECO:0000313" key="2">
    <source>
        <dbReference type="Proteomes" id="UP001195483"/>
    </source>
</evidence>
<gene>
    <name evidence="1" type="ORF">CHS0354_027698</name>
</gene>
<keyword evidence="2" id="KW-1185">Reference proteome</keyword>
<feature type="non-terminal residue" evidence="1">
    <location>
        <position position="1"/>
    </location>
</feature>
<dbReference type="Proteomes" id="UP001195483">
    <property type="component" value="Unassembled WGS sequence"/>
</dbReference>
<reference evidence="1" key="3">
    <citation type="submission" date="2023-05" db="EMBL/GenBank/DDBJ databases">
        <authorList>
            <person name="Smith C.H."/>
        </authorList>
    </citation>
    <scope>NUCLEOTIDE SEQUENCE</scope>
    <source>
        <strain evidence="1">CHS0354</strain>
        <tissue evidence="1">Mantle</tissue>
    </source>
</reference>
<proteinExistence type="predicted"/>
<reference evidence="1" key="1">
    <citation type="journal article" date="2021" name="Genome Biol. Evol.">
        <title>A High-Quality Reference Genome for a Parasitic Bivalve with Doubly Uniparental Inheritance (Bivalvia: Unionida).</title>
        <authorList>
            <person name="Smith C.H."/>
        </authorList>
    </citation>
    <scope>NUCLEOTIDE SEQUENCE</scope>
    <source>
        <strain evidence="1">CHS0354</strain>
    </source>
</reference>